<feature type="transmembrane region" description="Helical" evidence="1">
    <location>
        <begin position="141"/>
        <end position="159"/>
    </location>
</feature>
<dbReference type="Pfam" id="PF06966">
    <property type="entry name" value="DUF1295"/>
    <property type="match status" value="1"/>
</dbReference>
<keyword evidence="1" id="KW-1133">Transmembrane helix</keyword>
<gene>
    <name evidence="2" type="ORF">BREU_2181</name>
</gene>
<keyword evidence="1" id="KW-0472">Membrane</keyword>
<keyword evidence="3" id="KW-1185">Reference proteome</keyword>
<dbReference type="Proteomes" id="UP000028984">
    <property type="component" value="Unassembled WGS sequence"/>
</dbReference>
<accession>A0A087CF64</accession>
<dbReference type="PROSITE" id="PS50244">
    <property type="entry name" value="S5A_REDUCTASE"/>
    <property type="match status" value="1"/>
</dbReference>
<name>A0A087CF64_9BIFI</name>
<comment type="caution">
    <text evidence="2">The sequence shown here is derived from an EMBL/GenBank/DDBJ whole genome shotgun (WGS) entry which is preliminary data.</text>
</comment>
<dbReference type="EMBL" id="JGZK01000026">
    <property type="protein sequence ID" value="KFI81914.1"/>
    <property type="molecule type" value="Genomic_DNA"/>
</dbReference>
<feature type="transmembrane region" description="Helical" evidence="1">
    <location>
        <begin position="37"/>
        <end position="56"/>
    </location>
</feature>
<dbReference type="GO" id="GO:0016020">
    <property type="term" value="C:membrane"/>
    <property type="evidence" value="ECO:0007669"/>
    <property type="project" value="TreeGrafter"/>
</dbReference>
<organism evidence="2 3">
    <name type="scientific">Bifidobacterium reuteri DSM 23975</name>
    <dbReference type="NCBI Taxonomy" id="1437610"/>
    <lineage>
        <taxon>Bacteria</taxon>
        <taxon>Bacillati</taxon>
        <taxon>Actinomycetota</taxon>
        <taxon>Actinomycetes</taxon>
        <taxon>Bifidobacteriales</taxon>
        <taxon>Bifidobacteriaceae</taxon>
        <taxon>Bifidobacterium</taxon>
    </lineage>
</organism>
<sequence length="278" mass="30893">MTACRQPIKPSYSCCMEFVLLFGVAALVSAIGFRRFVWFISLGYGFSVAAIGLMLTVMSLDARAPVPLAMSVLLIVYGCRLGGYLMVRERRSAAYRETMRNEIKDGSGTPLPVKAVVWLSCALLYACETSPILFRLTNHAPVDAAAVAGIIVMGTGIVLESAADHTKNRYKQAHPHRFCDVGVFRLVRCPNYLGEVLTWTGVYVSGLTAMQGVWQWLAATAGWLCIVWIMFGGARRLEIRQNKNYGDDPEYQEYASRTPILIPFIPLYSVAKYRWLVG</sequence>
<keyword evidence="1" id="KW-0812">Transmembrane</keyword>
<dbReference type="PANTHER" id="PTHR32251:SF15">
    <property type="entry name" value="3-OXO-5-ALPHA-STEROID 4-DEHYDROGENASE (DUF1295)"/>
    <property type="match status" value="1"/>
</dbReference>
<dbReference type="PANTHER" id="PTHR32251">
    <property type="entry name" value="3-OXO-5-ALPHA-STEROID 4-DEHYDROGENASE"/>
    <property type="match status" value="1"/>
</dbReference>
<evidence type="ECO:0000256" key="1">
    <source>
        <dbReference type="SAM" id="Phobius"/>
    </source>
</evidence>
<dbReference type="eggNOG" id="COG3752">
    <property type="taxonomic scope" value="Bacteria"/>
</dbReference>
<reference evidence="2 3" key="1">
    <citation type="submission" date="2014-03" db="EMBL/GenBank/DDBJ databases">
        <title>Genomics of Bifidobacteria.</title>
        <authorList>
            <person name="Ventura M."/>
            <person name="Milani C."/>
            <person name="Lugli G.A."/>
        </authorList>
    </citation>
    <scope>NUCLEOTIDE SEQUENCE [LARGE SCALE GENOMIC DNA]</scope>
    <source>
        <strain evidence="2 3">DSM 23975</strain>
    </source>
</reference>
<protein>
    <submittedName>
        <fullName evidence="2">Uncharacterized protein</fullName>
    </submittedName>
</protein>
<feature type="transmembrane region" description="Helical" evidence="1">
    <location>
        <begin position="68"/>
        <end position="87"/>
    </location>
</feature>
<proteinExistence type="predicted"/>
<dbReference type="Gene3D" id="1.20.120.1630">
    <property type="match status" value="1"/>
</dbReference>
<evidence type="ECO:0000313" key="2">
    <source>
        <dbReference type="EMBL" id="KFI81914.1"/>
    </source>
</evidence>
<dbReference type="AlphaFoldDB" id="A0A087CF64"/>
<feature type="transmembrane region" description="Helical" evidence="1">
    <location>
        <begin position="213"/>
        <end position="234"/>
    </location>
</feature>
<evidence type="ECO:0000313" key="3">
    <source>
        <dbReference type="Proteomes" id="UP000028984"/>
    </source>
</evidence>
<dbReference type="InterPro" id="IPR010721">
    <property type="entry name" value="UstE-like"/>
</dbReference>